<evidence type="ECO:0000256" key="6">
    <source>
        <dbReference type="ARBA" id="ARBA00022763"/>
    </source>
</evidence>
<dbReference type="SUPFAM" id="SSF53098">
    <property type="entry name" value="Ribonuclease H-like"/>
    <property type="match status" value="1"/>
</dbReference>
<dbReference type="CDD" id="cd16962">
    <property type="entry name" value="RuvC"/>
    <property type="match status" value="1"/>
</dbReference>
<comment type="caution">
    <text evidence="14">The sequence shown here is derived from an EMBL/GenBank/DDBJ whole genome shotgun (WGS) entry which is preliminary data.</text>
</comment>
<gene>
    <name evidence="13" type="primary">ruvC</name>
    <name evidence="14" type="ORF">A2W58_02570</name>
</gene>
<dbReference type="GO" id="GO:0005737">
    <property type="term" value="C:cytoplasm"/>
    <property type="evidence" value="ECO:0007669"/>
    <property type="project" value="UniProtKB-SubCell"/>
</dbReference>
<dbReference type="GO" id="GO:0000287">
    <property type="term" value="F:magnesium ion binding"/>
    <property type="evidence" value="ECO:0007669"/>
    <property type="project" value="UniProtKB-UniRule"/>
</dbReference>
<dbReference type="GO" id="GO:0048476">
    <property type="term" value="C:Holliday junction resolvase complex"/>
    <property type="evidence" value="ECO:0007669"/>
    <property type="project" value="UniProtKB-UniRule"/>
</dbReference>
<evidence type="ECO:0000256" key="8">
    <source>
        <dbReference type="ARBA" id="ARBA00022842"/>
    </source>
</evidence>
<keyword evidence="4 13" id="KW-0479">Metal-binding</keyword>
<dbReference type="Proteomes" id="UP000179264">
    <property type="component" value="Unassembled WGS sequence"/>
</dbReference>
<keyword evidence="10 13" id="KW-0233">DNA recombination</keyword>
<evidence type="ECO:0000256" key="11">
    <source>
        <dbReference type="ARBA" id="ARBA00023204"/>
    </source>
</evidence>
<organism evidence="14 15">
    <name type="scientific">Candidatus Zambryskibacteria bacterium RIFCSPHIGHO2_02_38_10.5</name>
    <dbReference type="NCBI Taxonomy" id="1802742"/>
    <lineage>
        <taxon>Bacteria</taxon>
        <taxon>Candidatus Zambryskiibacteriota</taxon>
    </lineage>
</organism>
<name>A0A1G2T7F3_9BACT</name>
<accession>A0A1G2T7F3</accession>
<keyword evidence="7 13" id="KW-0378">Hydrolase</keyword>
<reference evidence="14 15" key="1">
    <citation type="journal article" date="2016" name="Nat. Commun.">
        <title>Thousands of microbial genomes shed light on interconnected biogeochemical processes in an aquifer system.</title>
        <authorList>
            <person name="Anantharaman K."/>
            <person name="Brown C.T."/>
            <person name="Hug L.A."/>
            <person name="Sharon I."/>
            <person name="Castelle C.J."/>
            <person name="Probst A.J."/>
            <person name="Thomas B.C."/>
            <person name="Singh A."/>
            <person name="Wilkins M.J."/>
            <person name="Karaoz U."/>
            <person name="Brodie E.L."/>
            <person name="Williams K.H."/>
            <person name="Hubbard S.S."/>
            <person name="Banfield J.F."/>
        </authorList>
    </citation>
    <scope>NUCLEOTIDE SEQUENCE [LARGE SCALE GENOMIC DNA]</scope>
</reference>
<proteinExistence type="inferred from homology"/>
<protein>
    <recommendedName>
        <fullName evidence="13">Crossover junction endodeoxyribonuclease RuvC</fullName>
        <ecNumber evidence="13">3.1.21.10</ecNumber>
    </recommendedName>
    <alternativeName>
        <fullName evidence="13">Holliday junction nuclease RuvC</fullName>
    </alternativeName>
    <alternativeName>
        <fullName evidence="13">Holliday junction resolvase RuvC</fullName>
    </alternativeName>
</protein>
<evidence type="ECO:0000256" key="3">
    <source>
        <dbReference type="ARBA" id="ARBA00022722"/>
    </source>
</evidence>
<evidence type="ECO:0000256" key="7">
    <source>
        <dbReference type="ARBA" id="ARBA00022801"/>
    </source>
</evidence>
<feature type="binding site" evidence="13">
    <location>
        <position position="147"/>
    </location>
    <ligand>
        <name>Mg(2+)</name>
        <dbReference type="ChEBI" id="CHEBI:18420"/>
        <label>1</label>
    </ligand>
</feature>
<keyword evidence="2 13" id="KW-0963">Cytoplasm</keyword>
<evidence type="ECO:0000256" key="5">
    <source>
        <dbReference type="ARBA" id="ARBA00022759"/>
    </source>
</evidence>
<feature type="active site" evidence="13">
    <location>
        <position position="147"/>
    </location>
</feature>
<comment type="similarity">
    <text evidence="1 13">Belongs to the RuvC family.</text>
</comment>
<dbReference type="EC" id="3.1.21.10" evidence="13"/>
<sequence length="165" mass="18469">MKIISIDPGYERLGIAVLEKLAHTQCAQVEKEVLVYSECFKTSSKLPHHERLALIGNKIKEVIKKYKPEALVTEKLFFSGNQKTAMLVAEARGVILYAGSSLGLDIFEYTPNSVKIAITGYGRSEKRQMISMVKKLIVVNSKTNSDDEFDAIAIGLTHFAIHRQR</sequence>
<dbReference type="InterPro" id="IPR036397">
    <property type="entry name" value="RNaseH_sf"/>
</dbReference>
<evidence type="ECO:0000256" key="4">
    <source>
        <dbReference type="ARBA" id="ARBA00022723"/>
    </source>
</evidence>
<feature type="binding site" evidence="13">
    <location>
        <position position="74"/>
    </location>
    <ligand>
        <name>Mg(2+)</name>
        <dbReference type="ChEBI" id="CHEBI:18420"/>
        <label>2</label>
    </ligand>
</feature>
<evidence type="ECO:0000256" key="12">
    <source>
        <dbReference type="ARBA" id="ARBA00029354"/>
    </source>
</evidence>
<dbReference type="HAMAP" id="MF_00034">
    <property type="entry name" value="RuvC"/>
    <property type="match status" value="1"/>
</dbReference>
<dbReference type="GO" id="GO:0006310">
    <property type="term" value="P:DNA recombination"/>
    <property type="evidence" value="ECO:0007669"/>
    <property type="project" value="UniProtKB-UniRule"/>
</dbReference>
<dbReference type="PANTHER" id="PTHR30194">
    <property type="entry name" value="CROSSOVER JUNCTION ENDODEOXYRIBONUCLEASE RUVC"/>
    <property type="match status" value="1"/>
</dbReference>
<dbReference type="EMBL" id="MHVL01000025">
    <property type="protein sequence ID" value="OHA93206.1"/>
    <property type="molecule type" value="Genomic_DNA"/>
</dbReference>
<evidence type="ECO:0000256" key="13">
    <source>
        <dbReference type="HAMAP-Rule" id="MF_00034"/>
    </source>
</evidence>
<dbReference type="PANTHER" id="PTHR30194:SF3">
    <property type="entry name" value="CROSSOVER JUNCTION ENDODEOXYRIBONUCLEASE RUVC"/>
    <property type="match status" value="1"/>
</dbReference>
<evidence type="ECO:0000313" key="14">
    <source>
        <dbReference type="EMBL" id="OHA93206.1"/>
    </source>
</evidence>
<dbReference type="GO" id="GO:0006281">
    <property type="term" value="P:DNA repair"/>
    <property type="evidence" value="ECO:0007669"/>
    <property type="project" value="UniProtKB-UniRule"/>
</dbReference>
<evidence type="ECO:0000313" key="15">
    <source>
        <dbReference type="Proteomes" id="UP000179264"/>
    </source>
</evidence>
<dbReference type="InterPro" id="IPR002176">
    <property type="entry name" value="X-over_junc_endoDNase_RuvC"/>
</dbReference>
<comment type="subunit">
    <text evidence="13">Homodimer which binds Holliday junction (HJ) DNA. The HJ becomes 2-fold symmetrical on binding to RuvC with unstacked arms; it has a different conformation from HJ DNA in complex with RuvA. In the full resolvosome a probable DNA-RuvA(4)-RuvB(12)-RuvC(2) complex forms which resolves the HJ.</text>
</comment>
<keyword evidence="9 13" id="KW-0238">DNA-binding</keyword>
<evidence type="ECO:0000256" key="1">
    <source>
        <dbReference type="ARBA" id="ARBA00009518"/>
    </source>
</evidence>
<dbReference type="AlphaFoldDB" id="A0A1G2T7F3"/>
<dbReference type="Pfam" id="PF02075">
    <property type="entry name" value="RuvC"/>
    <property type="match status" value="1"/>
</dbReference>
<dbReference type="InterPro" id="IPR012337">
    <property type="entry name" value="RNaseH-like_sf"/>
</dbReference>
<feature type="active site" evidence="13">
    <location>
        <position position="7"/>
    </location>
</feature>
<dbReference type="FunFam" id="3.30.420.10:FF:000002">
    <property type="entry name" value="Crossover junction endodeoxyribonuclease RuvC"/>
    <property type="match status" value="1"/>
</dbReference>
<evidence type="ECO:0000256" key="2">
    <source>
        <dbReference type="ARBA" id="ARBA00022490"/>
    </source>
</evidence>
<dbReference type="GO" id="GO:0008821">
    <property type="term" value="F:crossover junction DNA endonuclease activity"/>
    <property type="evidence" value="ECO:0007669"/>
    <property type="project" value="UniProtKB-UniRule"/>
</dbReference>
<keyword evidence="8 13" id="KW-0460">Magnesium</keyword>
<keyword evidence="3 13" id="KW-0540">Nuclease</keyword>
<feature type="active site" evidence="13">
    <location>
        <position position="74"/>
    </location>
</feature>
<comment type="function">
    <text evidence="13">The RuvA-RuvB-RuvC complex processes Holliday junction (HJ) DNA during genetic recombination and DNA repair. Endonuclease that resolves HJ intermediates. Cleaves cruciform DNA by making single-stranded nicks across the HJ at symmetrical positions within the homologous arms, yielding a 5'-phosphate and a 3'-hydroxyl group; requires a central core of homology in the junction. The consensus cleavage sequence is 5'-(A/T)TT(C/G)-3'. Cleavage occurs on the 3'-side of the TT dinucleotide at the point of strand exchange. HJ branch migration catalyzed by RuvA-RuvB allows RuvC to scan DNA until it finds its consensus sequence, where it cleaves and resolves the cruciform DNA.</text>
</comment>
<comment type="catalytic activity">
    <reaction evidence="12 13">
        <text>Endonucleolytic cleavage at a junction such as a reciprocal single-stranded crossover between two homologous DNA duplexes (Holliday junction).</text>
        <dbReference type="EC" id="3.1.21.10"/>
    </reaction>
</comment>
<evidence type="ECO:0000256" key="9">
    <source>
        <dbReference type="ARBA" id="ARBA00023125"/>
    </source>
</evidence>
<dbReference type="PRINTS" id="PR00696">
    <property type="entry name" value="RSOLVASERUVC"/>
</dbReference>
<feature type="binding site" evidence="13">
    <location>
        <position position="7"/>
    </location>
    <ligand>
        <name>Mg(2+)</name>
        <dbReference type="ChEBI" id="CHEBI:18420"/>
        <label>1</label>
    </ligand>
</feature>
<dbReference type="Gene3D" id="3.30.420.10">
    <property type="entry name" value="Ribonuclease H-like superfamily/Ribonuclease H"/>
    <property type="match status" value="1"/>
</dbReference>
<dbReference type="GO" id="GO:0003677">
    <property type="term" value="F:DNA binding"/>
    <property type="evidence" value="ECO:0007669"/>
    <property type="project" value="UniProtKB-KW"/>
</dbReference>
<keyword evidence="6 13" id="KW-0227">DNA damage</keyword>
<comment type="cofactor">
    <cofactor evidence="13">
        <name>Mg(2+)</name>
        <dbReference type="ChEBI" id="CHEBI:18420"/>
    </cofactor>
    <text evidence="13">Binds 2 Mg(2+) ion per subunit.</text>
</comment>
<comment type="subcellular location">
    <subcellularLocation>
        <location evidence="13">Cytoplasm</location>
    </subcellularLocation>
</comment>
<keyword evidence="11 13" id="KW-0234">DNA repair</keyword>
<evidence type="ECO:0000256" key="10">
    <source>
        <dbReference type="ARBA" id="ARBA00023172"/>
    </source>
</evidence>
<keyword evidence="5 13" id="KW-0255">Endonuclease</keyword>